<keyword evidence="8" id="KW-1185">Reference proteome</keyword>
<accession>A0ABT7A308</accession>
<evidence type="ECO:0000256" key="1">
    <source>
        <dbReference type="ARBA" id="ARBA00004141"/>
    </source>
</evidence>
<evidence type="ECO:0000256" key="3">
    <source>
        <dbReference type="ARBA" id="ARBA00022989"/>
    </source>
</evidence>
<proteinExistence type="predicted"/>
<evidence type="ECO:0000256" key="5">
    <source>
        <dbReference type="SAM" id="Phobius"/>
    </source>
</evidence>
<dbReference type="RefSeq" id="WP_274046430.1">
    <property type="nucleotide sequence ID" value="NZ_JANCPR020000032.1"/>
</dbReference>
<name>A0ABT7A308_9ACTN</name>
<feature type="transmembrane region" description="Helical" evidence="5">
    <location>
        <begin position="20"/>
        <end position="43"/>
    </location>
</feature>
<evidence type="ECO:0000256" key="2">
    <source>
        <dbReference type="ARBA" id="ARBA00022692"/>
    </source>
</evidence>
<reference evidence="7 8" key="1">
    <citation type="submission" date="2023-05" db="EMBL/GenBank/DDBJ databases">
        <title>Streptantibioticus silvisoli sp. nov., acidotolerant actinomycetes 1 from pine litter.</title>
        <authorList>
            <person name="Swiecimska M."/>
            <person name="Golinska P."/>
            <person name="Sangal V."/>
            <person name="Wachnowicz B."/>
            <person name="Goodfellow M."/>
        </authorList>
    </citation>
    <scope>NUCLEOTIDE SEQUENCE [LARGE SCALE GENOMIC DNA]</scope>
    <source>
        <strain evidence="7 8">DSM 42109</strain>
    </source>
</reference>
<keyword evidence="3 5" id="KW-1133">Transmembrane helix</keyword>
<dbReference type="Proteomes" id="UP001214441">
    <property type="component" value="Unassembled WGS sequence"/>
</dbReference>
<comment type="subcellular location">
    <subcellularLocation>
        <location evidence="1">Membrane</location>
        <topology evidence="1">Multi-pass membrane protein</topology>
    </subcellularLocation>
</comment>
<dbReference type="InterPro" id="IPR049453">
    <property type="entry name" value="Memb_transporter_dom"/>
</dbReference>
<sequence>MARLRELRLLRRRLRPARHLAGFGHPSWAGVAATIPLAGATAVVQAARATLRFVGTLAGIAVTYLLLAPGPPTWVLWIAVVASMLLAELFIARHYGIAVVGITPTALLTSHLASPAALRFLLVDRVVETAVGVLVSVVLLRAVRAVRRGASRRARGAGGVTGGVATADAQADRARQTCEE</sequence>
<evidence type="ECO:0000259" key="6">
    <source>
        <dbReference type="Pfam" id="PF13515"/>
    </source>
</evidence>
<evidence type="ECO:0000313" key="8">
    <source>
        <dbReference type="Proteomes" id="UP001214441"/>
    </source>
</evidence>
<dbReference type="Pfam" id="PF13515">
    <property type="entry name" value="FUSC_2"/>
    <property type="match status" value="1"/>
</dbReference>
<keyword evidence="4 5" id="KW-0472">Membrane</keyword>
<evidence type="ECO:0000313" key="7">
    <source>
        <dbReference type="EMBL" id="MDJ1135737.1"/>
    </source>
</evidence>
<gene>
    <name evidence="7" type="ORF">NMN56_028050</name>
</gene>
<organism evidence="7 8">
    <name type="scientific">Streptomyces iconiensis</name>
    <dbReference type="NCBI Taxonomy" id="1384038"/>
    <lineage>
        <taxon>Bacteria</taxon>
        <taxon>Bacillati</taxon>
        <taxon>Actinomycetota</taxon>
        <taxon>Actinomycetes</taxon>
        <taxon>Kitasatosporales</taxon>
        <taxon>Streptomycetaceae</taxon>
        <taxon>Streptomyces</taxon>
    </lineage>
</organism>
<keyword evidence="2 5" id="KW-0812">Transmembrane</keyword>
<evidence type="ECO:0000256" key="4">
    <source>
        <dbReference type="ARBA" id="ARBA00023136"/>
    </source>
</evidence>
<protein>
    <submittedName>
        <fullName evidence="7">FUSC family protein</fullName>
    </submittedName>
</protein>
<feature type="transmembrane region" description="Helical" evidence="5">
    <location>
        <begin position="116"/>
        <end position="143"/>
    </location>
</feature>
<feature type="domain" description="Integral membrane bound transporter" evidence="6">
    <location>
        <begin position="19"/>
        <end position="138"/>
    </location>
</feature>
<comment type="caution">
    <text evidence="7">The sequence shown here is derived from an EMBL/GenBank/DDBJ whole genome shotgun (WGS) entry which is preliminary data.</text>
</comment>
<dbReference type="EMBL" id="JANCPR020000032">
    <property type="protein sequence ID" value="MDJ1135737.1"/>
    <property type="molecule type" value="Genomic_DNA"/>
</dbReference>